<evidence type="ECO:0000259" key="4">
    <source>
        <dbReference type="PROSITE" id="PS50932"/>
    </source>
</evidence>
<dbReference type="RefSeq" id="WP_308984135.1">
    <property type="nucleotide sequence ID" value="NZ_JARXIC010000005.1"/>
</dbReference>
<comment type="caution">
    <text evidence="5">The sequence shown here is derived from an EMBL/GenBank/DDBJ whole genome shotgun (WGS) entry which is preliminary data.</text>
</comment>
<dbReference type="PANTHER" id="PTHR30146:SF24">
    <property type="entry name" value="XYLOSE OPERON REGULATORY PROTEIN"/>
    <property type="match status" value="1"/>
</dbReference>
<proteinExistence type="predicted"/>
<dbReference type="Pfam" id="PF00356">
    <property type="entry name" value="LacI"/>
    <property type="match status" value="1"/>
</dbReference>
<dbReference type="PROSITE" id="PS50932">
    <property type="entry name" value="HTH_LACI_2"/>
    <property type="match status" value="1"/>
</dbReference>
<evidence type="ECO:0000313" key="6">
    <source>
        <dbReference type="Proteomes" id="UP001243717"/>
    </source>
</evidence>
<dbReference type="CDD" id="cd01392">
    <property type="entry name" value="HTH_LacI"/>
    <property type="match status" value="1"/>
</dbReference>
<reference evidence="5 6" key="1">
    <citation type="submission" date="2023-04" db="EMBL/GenBank/DDBJ databases">
        <title>A novel bacteria isolated from coastal sediment.</title>
        <authorList>
            <person name="Liu X.-J."/>
            <person name="Du Z.-J."/>
        </authorList>
    </citation>
    <scope>NUCLEOTIDE SEQUENCE [LARGE SCALE GENOMIC DNA]</scope>
    <source>
        <strain evidence="5 6">SDUM461004</strain>
    </source>
</reference>
<dbReference type="EMBL" id="JARXIC010000005">
    <property type="protein sequence ID" value="MDQ8193651.1"/>
    <property type="molecule type" value="Genomic_DNA"/>
</dbReference>
<keyword evidence="2 5" id="KW-0238">DNA-binding</keyword>
<gene>
    <name evidence="5" type="ORF">QEH59_04405</name>
</gene>
<dbReference type="PANTHER" id="PTHR30146">
    <property type="entry name" value="LACI-RELATED TRANSCRIPTIONAL REPRESSOR"/>
    <property type="match status" value="1"/>
</dbReference>
<dbReference type="GO" id="GO:0003677">
    <property type="term" value="F:DNA binding"/>
    <property type="evidence" value="ECO:0007669"/>
    <property type="project" value="UniProtKB-KW"/>
</dbReference>
<keyword evidence="3" id="KW-0804">Transcription</keyword>
<evidence type="ECO:0000256" key="2">
    <source>
        <dbReference type="ARBA" id="ARBA00023125"/>
    </source>
</evidence>
<sequence>MSAPPEKEAVSLRHLAQVTGVSRMTVSRAFKEDASIKPELRKKILKVAKELGYAPDTMVSELMTSFASRRPINYQETFAAIWWPERWKHIDSGHGFEADIYHGLNEGAQLHGRRIDHFVLTKDMPPRVISRMLEARNIHGVILTPPASAEIEAPKLDWRKLSTVTIGSSLREPKFHRAQASHYNAMIQALEILQGRGYKSPCLLVRSDVERRMLRAYTAAFLAWEYPHEHIWHAVTPGSEGLSAWLKKIEPDVIIADWDPWIDYIPTDDKACGFVSLAVRDENGPITGIYQNTARIAKGAIDLLVRARLTHEVGEPLEPLLMLTAGAWIEGSSLPSSSNPNQEKCSN</sequence>
<accession>A0ABU1AFS5</accession>
<dbReference type="SUPFAM" id="SSF53822">
    <property type="entry name" value="Periplasmic binding protein-like I"/>
    <property type="match status" value="1"/>
</dbReference>
<dbReference type="InterPro" id="IPR000843">
    <property type="entry name" value="HTH_LacI"/>
</dbReference>
<dbReference type="Gene3D" id="1.10.260.40">
    <property type="entry name" value="lambda repressor-like DNA-binding domains"/>
    <property type="match status" value="1"/>
</dbReference>
<evidence type="ECO:0000256" key="3">
    <source>
        <dbReference type="ARBA" id="ARBA00023163"/>
    </source>
</evidence>
<dbReference type="InterPro" id="IPR028082">
    <property type="entry name" value="Peripla_BP_I"/>
</dbReference>
<keyword evidence="6" id="KW-1185">Reference proteome</keyword>
<feature type="domain" description="HTH lacI-type" evidence="4">
    <location>
        <begin position="10"/>
        <end position="64"/>
    </location>
</feature>
<name>A0ABU1AFS5_9BACT</name>
<protein>
    <submittedName>
        <fullName evidence="5">LacI family DNA-binding transcriptional regulator</fullName>
    </submittedName>
</protein>
<evidence type="ECO:0000256" key="1">
    <source>
        <dbReference type="ARBA" id="ARBA00023015"/>
    </source>
</evidence>
<dbReference type="Proteomes" id="UP001243717">
    <property type="component" value="Unassembled WGS sequence"/>
</dbReference>
<dbReference type="Gene3D" id="3.40.50.2300">
    <property type="match status" value="2"/>
</dbReference>
<dbReference type="SMART" id="SM00354">
    <property type="entry name" value="HTH_LACI"/>
    <property type="match status" value="1"/>
</dbReference>
<evidence type="ECO:0000313" key="5">
    <source>
        <dbReference type="EMBL" id="MDQ8193651.1"/>
    </source>
</evidence>
<keyword evidence="1" id="KW-0805">Transcription regulation</keyword>
<dbReference type="SUPFAM" id="SSF47413">
    <property type="entry name" value="lambda repressor-like DNA-binding domains"/>
    <property type="match status" value="1"/>
</dbReference>
<dbReference type="InterPro" id="IPR010982">
    <property type="entry name" value="Lambda_DNA-bd_dom_sf"/>
</dbReference>
<organism evidence="5 6">
    <name type="scientific">Thalassobacterium sedimentorum</name>
    <dbReference type="NCBI Taxonomy" id="3041258"/>
    <lineage>
        <taxon>Bacteria</taxon>
        <taxon>Pseudomonadati</taxon>
        <taxon>Verrucomicrobiota</taxon>
        <taxon>Opitutia</taxon>
        <taxon>Puniceicoccales</taxon>
        <taxon>Coraliomargaritaceae</taxon>
        <taxon>Thalassobacterium</taxon>
    </lineage>
</organism>